<feature type="signal peptide" evidence="1">
    <location>
        <begin position="1"/>
        <end position="18"/>
    </location>
</feature>
<dbReference type="STRING" id="45056.Lade_0374"/>
<feature type="domain" description="Tyrosine specific protein phosphatases" evidence="2">
    <location>
        <begin position="173"/>
        <end position="226"/>
    </location>
</feature>
<protein>
    <submittedName>
        <fullName evidence="3">Tyrosine phosphatase II superfamily protein</fullName>
        <ecNumber evidence="4">3.1.3.48</ecNumber>
    </submittedName>
</protein>
<dbReference type="InterPro" id="IPR000387">
    <property type="entry name" value="Tyr_Pase_dom"/>
</dbReference>
<dbReference type="Pfam" id="PF14566">
    <property type="entry name" value="PTPlike_phytase"/>
    <property type="match status" value="1"/>
</dbReference>
<dbReference type="SMART" id="SM01301">
    <property type="entry name" value="PTPlike_phytase"/>
    <property type="match status" value="1"/>
</dbReference>
<accession>A0A0W0R3R2</accession>
<dbReference type="PATRIC" id="fig|45056.6.peg.382"/>
<keyword evidence="1" id="KW-0732">Signal</keyword>
<evidence type="ECO:0000259" key="2">
    <source>
        <dbReference type="PROSITE" id="PS50056"/>
    </source>
</evidence>
<dbReference type="EC" id="3.1.3.48" evidence="4"/>
<dbReference type="InterPro" id="IPR016130">
    <property type="entry name" value="Tyr_Pase_AS"/>
</dbReference>
<reference evidence="3 5" key="1">
    <citation type="submission" date="2015-11" db="EMBL/GenBank/DDBJ databases">
        <title>Identification of large and diverse effector repertoires of 38 Legionella species.</title>
        <authorList>
            <person name="Burstein D."/>
            <person name="Amaro F."/>
            <person name="Zusman T."/>
            <person name="Lifshitz Z."/>
            <person name="Cohen O."/>
            <person name="Gilbert J.A."/>
            <person name="Pupko T."/>
            <person name="Shuman H.A."/>
            <person name="Segal G."/>
        </authorList>
    </citation>
    <scope>NUCLEOTIDE SEQUENCE [LARGE SCALE GENOMIC DNA]</scope>
    <source>
        <strain evidence="3 5">1762-AUS-E</strain>
    </source>
</reference>
<reference evidence="4 6" key="2">
    <citation type="submission" date="2018-12" db="EMBL/GenBank/DDBJ databases">
        <authorList>
            <consortium name="Pathogen Informatics"/>
        </authorList>
    </citation>
    <scope>NUCLEOTIDE SEQUENCE [LARGE SCALE GENOMIC DNA]</scope>
    <source>
        <strain evidence="4 6">NCTC12735</strain>
        <plasmid evidence="6">11</plasmid>
    </source>
</reference>
<dbReference type="OrthoDB" id="21920at2"/>
<organism evidence="3 5">
    <name type="scientific">Legionella adelaidensis</name>
    <dbReference type="NCBI Taxonomy" id="45056"/>
    <lineage>
        <taxon>Bacteria</taxon>
        <taxon>Pseudomonadati</taxon>
        <taxon>Pseudomonadota</taxon>
        <taxon>Gammaproteobacteria</taxon>
        <taxon>Legionellales</taxon>
        <taxon>Legionellaceae</taxon>
        <taxon>Legionella</taxon>
    </lineage>
</organism>
<proteinExistence type="predicted"/>
<dbReference type="KEGG" id="ladl:NCTC12735_00744"/>
<evidence type="ECO:0000256" key="1">
    <source>
        <dbReference type="SAM" id="SignalP"/>
    </source>
</evidence>
<evidence type="ECO:0000313" key="5">
    <source>
        <dbReference type="Proteomes" id="UP000054859"/>
    </source>
</evidence>
<keyword evidence="4" id="KW-0378">Hydrolase</keyword>
<dbReference type="EMBL" id="LR134420">
    <property type="protein sequence ID" value="VEH85121.1"/>
    <property type="molecule type" value="Genomic_DNA"/>
</dbReference>
<dbReference type="Gene3D" id="3.90.190.10">
    <property type="entry name" value="Protein tyrosine phosphatase superfamily"/>
    <property type="match status" value="1"/>
</dbReference>
<dbReference type="Proteomes" id="UP000281170">
    <property type="component" value="Plasmid 11"/>
</dbReference>
<dbReference type="GO" id="GO:0004725">
    <property type="term" value="F:protein tyrosine phosphatase activity"/>
    <property type="evidence" value="ECO:0007669"/>
    <property type="project" value="UniProtKB-EC"/>
</dbReference>
<geneLocation type="plasmid" evidence="4 6">
    <name>11</name>
</geneLocation>
<keyword evidence="4" id="KW-0614">Plasmid</keyword>
<dbReference type="Gene3D" id="3.30.70.1690">
    <property type="match status" value="1"/>
</dbReference>
<evidence type="ECO:0000313" key="6">
    <source>
        <dbReference type="Proteomes" id="UP000281170"/>
    </source>
</evidence>
<dbReference type="Proteomes" id="UP000054859">
    <property type="component" value="Unassembled WGS sequence"/>
</dbReference>
<dbReference type="AlphaFoldDB" id="A0A0W0R3R2"/>
<evidence type="ECO:0000313" key="3">
    <source>
        <dbReference type="EMBL" id="KTC65716.1"/>
    </source>
</evidence>
<dbReference type="PROSITE" id="PS00383">
    <property type="entry name" value="TYR_PHOSPHATASE_1"/>
    <property type="match status" value="1"/>
</dbReference>
<dbReference type="EMBL" id="LNKA01000001">
    <property type="protein sequence ID" value="KTC65716.1"/>
    <property type="molecule type" value="Genomic_DNA"/>
</dbReference>
<gene>
    <name evidence="4" type="primary">hopD2</name>
    <name evidence="3" type="ORF">Lade_0374</name>
    <name evidence="4" type="ORF">NCTC12735_00744</name>
</gene>
<dbReference type="PROSITE" id="PS50056">
    <property type="entry name" value="TYR_PHOSPHATASE_2"/>
    <property type="match status" value="1"/>
</dbReference>
<keyword evidence="5" id="KW-1185">Reference proteome</keyword>
<sequence>MLKLCTILFLFYMTSVDARTLLVVDSDLHSSLPKHFRILEKNNLKAIASGQFSPTQLQNILKKIHAPIVIIDLRQESHGFINDIPVSWYGVKNHANKGKTSAAIAKDEENLLNVLALSEITLHQIIKKEQGHIIETRPLTVKPQKADEEKTLAKRLGIPYYRFYLADHSFPSEKQIKRLKGLLQNIPKGTWVYFHCRGGSGRSSTFLLLYDIFLNAKNESLDDMVDEHVRMGSKDLSKLPAVENYKYNLAQKRWEVIKKIYITMTTNNTFPN</sequence>
<name>A0A0W0R3R2_9GAMM</name>
<feature type="chain" id="PRO_5033244450" evidence="1">
    <location>
        <begin position="19"/>
        <end position="272"/>
    </location>
</feature>
<dbReference type="InterPro" id="IPR029021">
    <property type="entry name" value="Prot-tyrosine_phosphatase-like"/>
</dbReference>
<dbReference type="SUPFAM" id="SSF52799">
    <property type="entry name" value="(Phosphotyrosine protein) phosphatases II"/>
    <property type="match status" value="1"/>
</dbReference>
<evidence type="ECO:0000313" key="4">
    <source>
        <dbReference type="EMBL" id="VEH85121.1"/>
    </source>
</evidence>